<evidence type="ECO:0008006" key="4">
    <source>
        <dbReference type="Google" id="ProtNLM"/>
    </source>
</evidence>
<sequence length="343" mass="36368">MTRRRSSVTYPTGLVVVSSPPLATLEPVRSGGSDDDLTVLTASSPPPGTAPLAVAYPTDKSDLPRVSTTTSATCITVGGLSKEALSLSHAEAGGMVQKHPQPFTWSRWAGESVATQALVPALITQALATGILDATTYADFSTFASNQTGNAILLTLSAVGTIEVRLLLTGVSFAGFLGCAFLFGHIGHWVGVRRRAWLLCSTFFQTMCLVISAILVSPAGPRATALGGQHEWFILFLFAAMSGSQVAMARQSSCQELPTAPMTSTFVDFVADQYLFAAWGDPKATPRNRRIAYVISMIGGSFIGACLHRYSSSWVVVVVTVVIKLGAMSLLLFARPDEPEFAE</sequence>
<dbReference type="PANTHER" id="PTHR37488:SF2">
    <property type="entry name" value="DUF1275 DOMAIN-CONTAINING PROTEIN"/>
    <property type="match status" value="1"/>
</dbReference>
<reference evidence="2 3" key="1">
    <citation type="submission" date="2018-11" db="EMBL/GenBank/DDBJ databases">
        <title>Genome sequence of Apiotrichum porosum DSM 27194.</title>
        <authorList>
            <person name="Aliyu H."/>
            <person name="Gorte O."/>
            <person name="Ochsenreither K."/>
        </authorList>
    </citation>
    <scope>NUCLEOTIDE SEQUENCE [LARGE SCALE GENOMIC DNA]</scope>
    <source>
        <strain evidence="2 3">DSM 27194</strain>
    </source>
</reference>
<proteinExistence type="predicted"/>
<protein>
    <recommendedName>
        <fullName evidence="4">DUF1275 domain protein</fullName>
    </recommendedName>
</protein>
<evidence type="ECO:0000256" key="1">
    <source>
        <dbReference type="SAM" id="Phobius"/>
    </source>
</evidence>
<feature type="transmembrane region" description="Helical" evidence="1">
    <location>
        <begin position="232"/>
        <end position="249"/>
    </location>
</feature>
<dbReference type="EMBL" id="RSCE01000003">
    <property type="protein sequence ID" value="RSH84745.1"/>
    <property type="molecule type" value="Genomic_DNA"/>
</dbReference>
<feature type="transmembrane region" description="Helical" evidence="1">
    <location>
        <begin position="316"/>
        <end position="334"/>
    </location>
</feature>
<keyword evidence="1" id="KW-1133">Transmembrane helix</keyword>
<evidence type="ECO:0000313" key="3">
    <source>
        <dbReference type="Proteomes" id="UP000279236"/>
    </source>
</evidence>
<feature type="transmembrane region" description="Helical" evidence="1">
    <location>
        <begin position="166"/>
        <end position="184"/>
    </location>
</feature>
<gene>
    <name evidence="2" type="ORF">EHS24_006269</name>
</gene>
<evidence type="ECO:0000313" key="2">
    <source>
        <dbReference type="EMBL" id="RSH84745.1"/>
    </source>
</evidence>
<comment type="caution">
    <text evidence="2">The sequence shown here is derived from an EMBL/GenBank/DDBJ whole genome shotgun (WGS) entry which is preliminary data.</text>
</comment>
<dbReference type="PANTHER" id="PTHR37488">
    <property type="entry name" value="DUF1275 DOMAIN-CONTAINING PROTEIN"/>
    <property type="match status" value="1"/>
</dbReference>
<dbReference type="STRING" id="105984.A0A427Y174"/>
<dbReference type="RefSeq" id="XP_028478193.1">
    <property type="nucleotide sequence ID" value="XM_028621741.1"/>
</dbReference>
<organism evidence="2 3">
    <name type="scientific">Apiotrichum porosum</name>
    <dbReference type="NCBI Taxonomy" id="105984"/>
    <lineage>
        <taxon>Eukaryota</taxon>
        <taxon>Fungi</taxon>
        <taxon>Dikarya</taxon>
        <taxon>Basidiomycota</taxon>
        <taxon>Agaricomycotina</taxon>
        <taxon>Tremellomycetes</taxon>
        <taxon>Trichosporonales</taxon>
        <taxon>Trichosporonaceae</taxon>
        <taxon>Apiotrichum</taxon>
    </lineage>
</organism>
<accession>A0A427Y174</accession>
<dbReference type="AlphaFoldDB" id="A0A427Y174"/>
<keyword evidence="1" id="KW-0472">Membrane</keyword>
<dbReference type="Proteomes" id="UP000279236">
    <property type="component" value="Unassembled WGS sequence"/>
</dbReference>
<dbReference type="InterPro" id="IPR010699">
    <property type="entry name" value="DUF1275"/>
</dbReference>
<feature type="transmembrane region" description="Helical" evidence="1">
    <location>
        <begin position="291"/>
        <end position="310"/>
    </location>
</feature>
<keyword evidence="3" id="KW-1185">Reference proteome</keyword>
<keyword evidence="1" id="KW-0812">Transmembrane</keyword>
<name>A0A427Y174_9TREE</name>
<dbReference type="Pfam" id="PF06912">
    <property type="entry name" value="DUF1275"/>
    <property type="match status" value="1"/>
</dbReference>
<dbReference type="OrthoDB" id="5288586at2759"/>
<feature type="transmembrane region" description="Helical" evidence="1">
    <location>
        <begin position="196"/>
        <end position="220"/>
    </location>
</feature>
<dbReference type="GeneID" id="39590812"/>